<dbReference type="SMART" id="SM00369">
    <property type="entry name" value="LRR_TYP"/>
    <property type="match status" value="2"/>
</dbReference>
<keyword evidence="4" id="KW-1185">Reference proteome</keyword>
<dbReference type="PANTHER" id="PTHR48051:SF46">
    <property type="entry name" value="LEUCINE RICH REPEAT-CONTAINING DOMAIN PROTEIN"/>
    <property type="match status" value="1"/>
</dbReference>
<keyword evidence="2" id="KW-0677">Repeat</keyword>
<dbReference type="PROSITE" id="PS51450">
    <property type="entry name" value="LRR"/>
    <property type="match status" value="1"/>
</dbReference>
<evidence type="ECO:0000313" key="4">
    <source>
        <dbReference type="Proteomes" id="UP000807342"/>
    </source>
</evidence>
<dbReference type="EMBL" id="MU151060">
    <property type="protein sequence ID" value="KAF9453542.1"/>
    <property type="molecule type" value="Genomic_DNA"/>
</dbReference>
<organism evidence="3 4">
    <name type="scientific">Macrolepiota fuliginosa MF-IS2</name>
    <dbReference type="NCBI Taxonomy" id="1400762"/>
    <lineage>
        <taxon>Eukaryota</taxon>
        <taxon>Fungi</taxon>
        <taxon>Dikarya</taxon>
        <taxon>Basidiomycota</taxon>
        <taxon>Agaricomycotina</taxon>
        <taxon>Agaricomycetes</taxon>
        <taxon>Agaricomycetidae</taxon>
        <taxon>Agaricales</taxon>
        <taxon>Agaricineae</taxon>
        <taxon>Agaricaceae</taxon>
        <taxon>Macrolepiota</taxon>
    </lineage>
</organism>
<dbReference type="PANTHER" id="PTHR48051">
    <property type="match status" value="1"/>
</dbReference>
<dbReference type="InterPro" id="IPR001611">
    <property type="entry name" value="Leu-rich_rpt"/>
</dbReference>
<dbReference type="Pfam" id="PF00560">
    <property type="entry name" value="LRR_1"/>
    <property type="match status" value="1"/>
</dbReference>
<dbReference type="InterPro" id="IPR050216">
    <property type="entry name" value="LRR_domain-containing"/>
</dbReference>
<name>A0A9P5XL82_9AGAR</name>
<dbReference type="Proteomes" id="UP000807342">
    <property type="component" value="Unassembled WGS sequence"/>
</dbReference>
<dbReference type="GO" id="GO:0005737">
    <property type="term" value="C:cytoplasm"/>
    <property type="evidence" value="ECO:0007669"/>
    <property type="project" value="TreeGrafter"/>
</dbReference>
<dbReference type="AlphaFoldDB" id="A0A9P5XL82"/>
<keyword evidence="1" id="KW-0433">Leucine-rich repeat</keyword>
<proteinExistence type="predicted"/>
<dbReference type="Gene3D" id="3.80.10.10">
    <property type="entry name" value="Ribonuclease Inhibitor"/>
    <property type="match status" value="1"/>
</dbReference>
<comment type="caution">
    <text evidence="3">The sequence shown here is derived from an EMBL/GenBank/DDBJ whole genome shotgun (WGS) entry which is preliminary data.</text>
</comment>
<protein>
    <submittedName>
        <fullName evidence="3">Uncharacterized protein</fullName>
    </submittedName>
</protein>
<dbReference type="InterPro" id="IPR003591">
    <property type="entry name" value="Leu-rich_rpt_typical-subtyp"/>
</dbReference>
<evidence type="ECO:0000256" key="2">
    <source>
        <dbReference type="ARBA" id="ARBA00022737"/>
    </source>
</evidence>
<accession>A0A9P5XL82</accession>
<dbReference type="SUPFAM" id="SSF52058">
    <property type="entry name" value="L domain-like"/>
    <property type="match status" value="1"/>
</dbReference>
<gene>
    <name evidence="3" type="ORF">P691DRAFT_792238</name>
</gene>
<evidence type="ECO:0000256" key="1">
    <source>
        <dbReference type="ARBA" id="ARBA00022614"/>
    </source>
</evidence>
<dbReference type="InterPro" id="IPR032675">
    <property type="entry name" value="LRR_dom_sf"/>
</dbReference>
<dbReference type="OrthoDB" id="660555at2759"/>
<reference evidence="3" key="1">
    <citation type="submission" date="2020-11" db="EMBL/GenBank/DDBJ databases">
        <authorList>
            <consortium name="DOE Joint Genome Institute"/>
            <person name="Ahrendt S."/>
            <person name="Riley R."/>
            <person name="Andreopoulos W."/>
            <person name="Labutti K."/>
            <person name="Pangilinan J."/>
            <person name="Ruiz-Duenas F.J."/>
            <person name="Barrasa J.M."/>
            <person name="Sanchez-Garcia M."/>
            <person name="Camarero S."/>
            <person name="Miyauchi S."/>
            <person name="Serrano A."/>
            <person name="Linde D."/>
            <person name="Babiker R."/>
            <person name="Drula E."/>
            <person name="Ayuso-Fernandez I."/>
            <person name="Pacheco R."/>
            <person name="Padilla G."/>
            <person name="Ferreira P."/>
            <person name="Barriuso J."/>
            <person name="Kellner H."/>
            <person name="Castanera R."/>
            <person name="Alfaro M."/>
            <person name="Ramirez L."/>
            <person name="Pisabarro A.G."/>
            <person name="Kuo A."/>
            <person name="Tritt A."/>
            <person name="Lipzen A."/>
            <person name="He G."/>
            <person name="Yan M."/>
            <person name="Ng V."/>
            <person name="Cullen D."/>
            <person name="Martin F."/>
            <person name="Rosso M.-N."/>
            <person name="Henrissat B."/>
            <person name="Hibbett D."/>
            <person name="Martinez A.T."/>
            <person name="Grigoriev I.V."/>
        </authorList>
    </citation>
    <scope>NUCLEOTIDE SEQUENCE</scope>
    <source>
        <strain evidence="3">MF-IS2</strain>
    </source>
</reference>
<evidence type="ECO:0000313" key="3">
    <source>
        <dbReference type="EMBL" id="KAF9453542.1"/>
    </source>
</evidence>
<sequence length="385" mass="43182">MPLPLYLQPSPRREKTAVEQEIEEWDKLDEEVFSQQMRVVDVSDRQFTFVPDSIIQTLKCLVCIPAPDDPLEMTRVKAGHRAFVRSQTAPAHTTGFLRTFGERTRSVNVTHMHGMRDGIHLIFSNNLITKLPRKLWDLDRLTVLTLRGNRLEVLPPEIRRLHNLEDLNIANNQLQYVPSELLLMNLRVLNLHPNPFLAPPSLDDRPVSETDILIQDRVLPLTELLCRVLVSPAPSTLFSKGNPDSFLSSYYPLPLPPTCLIPPRIAETLDACVPGSVCSSDLMSEPRDDISMGTCGNPSHHAENRIFVRPVEQRFSWEKVIAGQNAGGMVPVMWRGCEHGCLDFLKSETGGGSSAMEDIEMAEDGEEMVVQPISLGGGIDDFDFE</sequence>